<dbReference type="InterPro" id="IPR004413">
    <property type="entry name" value="GatB"/>
</dbReference>
<dbReference type="InterPro" id="IPR014746">
    <property type="entry name" value="Gln_synth/guanido_kin_cat_dom"/>
</dbReference>
<dbReference type="GO" id="GO:0030956">
    <property type="term" value="C:glutamyl-tRNA(Gln) amidotransferase complex"/>
    <property type="evidence" value="ECO:0007669"/>
    <property type="project" value="UniProtKB-UniRule"/>
</dbReference>
<proteinExistence type="inferred from homology"/>
<comment type="subcellular location">
    <subcellularLocation>
        <location evidence="7">Mitochondrion</location>
    </subcellularLocation>
</comment>
<dbReference type="OrthoDB" id="1722066at2759"/>
<evidence type="ECO:0000256" key="5">
    <source>
        <dbReference type="ARBA" id="ARBA00022917"/>
    </source>
</evidence>
<dbReference type="InterPro" id="IPR023168">
    <property type="entry name" value="GatB_Yqey_C_2"/>
</dbReference>
<dbReference type="GO" id="GO:0005524">
    <property type="term" value="F:ATP binding"/>
    <property type="evidence" value="ECO:0007669"/>
    <property type="project" value="UniProtKB-KW"/>
</dbReference>
<sequence>MIARCAIGLEVHAQLLTRNKLFTQSLNLPSSPPNTLLSPFDLALPGSLPVLNLDCVEKALVAATVLKCRINDTSRFERKHYFYPDNPSGYQITQNRWPIASEGVLEFGDGQKSLINRIQLETDTGKSKRAEVHGFYDDVEEDAVGTVDLDFNRAGSPLIEIVFEPDITSPSDASLAVLSLRNLLRHVSVCDGKFELGSIRCDLNVSVWHGTKDEDIPEIGGLGNRVEVKNLNSLKSIVSAATYEFSRQSALLSSSPSVPITQETRTFCKKTSRTVPMRKKESTTDYRFLPDPDLPPLVLSSIPSLCIPTLQSNIPELPSAALSRLVEQYKLPKEVASVIISSPSYISFLDTAVETAEARSKKGSRKSTGKLAANLITNVLFALVKSNVDSGAEESDSVVGPATRVTGVDVGEVVGMLNEGVITKKMGKDIITLLHEGSYEGTMSVEEVVEEHGFKVENDGGALVEVCIGVIKSGDFDVQLEQYVKGDDKKRGKMEKFFFGKVMAASRGMADAEALREALKEALGKELGGRIE</sequence>
<dbReference type="SUPFAM" id="SSF55931">
    <property type="entry name" value="Glutamine synthetase/guanido kinase"/>
    <property type="match status" value="1"/>
</dbReference>
<dbReference type="InterPro" id="IPR003789">
    <property type="entry name" value="Asn/Gln_tRNA_amidoTrase-B-like"/>
</dbReference>
<evidence type="ECO:0000256" key="6">
    <source>
        <dbReference type="ARBA" id="ARBA00047913"/>
    </source>
</evidence>
<comment type="function">
    <text evidence="7">Allows the formation of correctly charged Gln-tRNA(Gln) through the transamidation of misacylated Glu-tRNA(Gln) in the mitochondria. The reaction takes place in the presence of glutamine and ATP through an activated gamma-phospho-Glu-tRNA(Gln).</text>
</comment>
<dbReference type="InterPro" id="IPR018027">
    <property type="entry name" value="Asn/Gln_amidotransferase"/>
</dbReference>
<evidence type="ECO:0000256" key="2">
    <source>
        <dbReference type="ARBA" id="ARBA00022598"/>
    </source>
</evidence>
<dbReference type="InterPro" id="IPR006075">
    <property type="entry name" value="Asn/Gln-tRNA_Trfase_suB/E_cat"/>
</dbReference>
<dbReference type="Proteomes" id="UP001165065">
    <property type="component" value="Unassembled WGS sequence"/>
</dbReference>
<comment type="similarity">
    <text evidence="1 7">Belongs to the GatB/GatE family. GatB subfamily.</text>
</comment>
<dbReference type="EMBL" id="BRYA01000315">
    <property type="protein sequence ID" value="GMI46844.1"/>
    <property type="molecule type" value="Genomic_DNA"/>
</dbReference>
<evidence type="ECO:0000256" key="1">
    <source>
        <dbReference type="ARBA" id="ARBA00005306"/>
    </source>
</evidence>
<keyword evidence="7" id="KW-0496">Mitochondrion</keyword>
<keyword evidence="2 7" id="KW-0436">Ligase</keyword>
<keyword evidence="10" id="KW-1185">Reference proteome</keyword>
<dbReference type="Pfam" id="PF02934">
    <property type="entry name" value="GatB_N"/>
    <property type="match status" value="1"/>
</dbReference>
<dbReference type="GO" id="GO:0050567">
    <property type="term" value="F:glutaminyl-tRNA synthase (glutamine-hydrolyzing) activity"/>
    <property type="evidence" value="ECO:0007669"/>
    <property type="project" value="UniProtKB-UniRule"/>
</dbReference>
<dbReference type="SMART" id="SM00845">
    <property type="entry name" value="GatB_Yqey"/>
    <property type="match status" value="1"/>
</dbReference>
<evidence type="ECO:0000256" key="7">
    <source>
        <dbReference type="HAMAP-Rule" id="MF_03147"/>
    </source>
</evidence>
<dbReference type="HAMAP" id="MF_00121">
    <property type="entry name" value="GatB"/>
    <property type="match status" value="1"/>
</dbReference>
<evidence type="ECO:0000259" key="8">
    <source>
        <dbReference type="SMART" id="SM00845"/>
    </source>
</evidence>
<gene>
    <name evidence="9" type="ORF">TrCOL_g11938</name>
</gene>
<evidence type="ECO:0000256" key="3">
    <source>
        <dbReference type="ARBA" id="ARBA00022741"/>
    </source>
</evidence>
<dbReference type="SUPFAM" id="SSF89095">
    <property type="entry name" value="GatB/YqeY motif"/>
    <property type="match status" value="1"/>
</dbReference>
<feature type="domain" description="Asn/Gln amidotransferase" evidence="8">
    <location>
        <begin position="347"/>
        <end position="523"/>
    </location>
</feature>
<keyword evidence="4 7" id="KW-0067">ATP-binding</keyword>
<accession>A0A9W7GJF3</accession>
<reference evidence="10" key="1">
    <citation type="journal article" date="2023" name="Commun. Biol.">
        <title>Genome analysis of Parmales, the sister group of diatoms, reveals the evolutionary specialization of diatoms from phago-mixotrophs to photoautotrophs.</title>
        <authorList>
            <person name="Ban H."/>
            <person name="Sato S."/>
            <person name="Yoshikawa S."/>
            <person name="Yamada K."/>
            <person name="Nakamura Y."/>
            <person name="Ichinomiya M."/>
            <person name="Sato N."/>
            <person name="Blanc-Mathieu R."/>
            <person name="Endo H."/>
            <person name="Kuwata A."/>
            <person name="Ogata H."/>
        </authorList>
    </citation>
    <scope>NUCLEOTIDE SEQUENCE [LARGE SCALE GENOMIC DNA]</scope>
</reference>
<evidence type="ECO:0000256" key="4">
    <source>
        <dbReference type="ARBA" id="ARBA00022840"/>
    </source>
</evidence>
<evidence type="ECO:0000313" key="9">
    <source>
        <dbReference type="EMBL" id="GMI46844.1"/>
    </source>
</evidence>
<name>A0A9W7GJF3_9STRA</name>
<dbReference type="Gene3D" id="1.10.10.410">
    <property type="match status" value="1"/>
</dbReference>
<comment type="catalytic activity">
    <reaction evidence="6 7">
        <text>L-glutamyl-tRNA(Gln) + L-glutamine + ATP + H2O = L-glutaminyl-tRNA(Gln) + L-glutamate + ADP + phosphate + H(+)</text>
        <dbReference type="Rhea" id="RHEA:17521"/>
        <dbReference type="Rhea" id="RHEA-COMP:9681"/>
        <dbReference type="Rhea" id="RHEA-COMP:9684"/>
        <dbReference type="ChEBI" id="CHEBI:15377"/>
        <dbReference type="ChEBI" id="CHEBI:15378"/>
        <dbReference type="ChEBI" id="CHEBI:29985"/>
        <dbReference type="ChEBI" id="CHEBI:30616"/>
        <dbReference type="ChEBI" id="CHEBI:43474"/>
        <dbReference type="ChEBI" id="CHEBI:58359"/>
        <dbReference type="ChEBI" id="CHEBI:78520"/>
        <dbReference type="ChEBI" id="CHEBI:78521"/>
        <dbReference type="ChEBI" id="CHEBI:456216"/>
    </reaction>
</comment>
<dbReference type="PANTHER" id="PTHR11659">
    <property type="entry name" value="GLUTAMYL-TRNA GLN AMIDOTRANSFERASE SUBUNIT B MITOCHONDRIAL AND PROKARYOTIC PET112-RELATED"/>
    <property type="match status" value="1"/>
</dbReference>
<dbReference type="GO" id="GO:0005739">
    <property type="term" value="C:mitochondrion"/>
    <property type="evidence" value="ECO:0007669"/>
    <property type="project" value="UniProtKB-SubCell"/>
</dbReference>
<comment type="caution">
    <text evidence="9">The sequence shown here is derived from an EMBL/GenBank/DDBJ whole genome shotgun (WGS) entry which is preliminary data.</text>
</comment>
<evidence type="ECO:0000313" key="10">
    <source>
        <dbReference type="Proteomes" id="UP001165065"/>
    </source>
</evidence>
<keyword evidence="3 7" id="KW-0547">Nucleotide-binding</keyword>
<dbReference type="NCBIfam" id="NF004012">
    <property type="entry name" value="PRK05477.1-2"/>
    <property type="match status" value="1"/>
</dbReference>
<dbReference type="NCBIfam" id="TIGR00133">
    <property type="entry name" value="gatB"/>
    <property type="match status" value="1"/>
</dbReference>
<dbReference type="GO" id="GO:0032543">
    <property type="term" value="P:mitochondrial translation"/>
    <property type="evidence" value="ECO:0007669"/>
    <property type="project" value="UniProtKB-UniRule"/>
</dbReference>
<dbReference type="EC" id="6.3.5.-" evidence="7"/>
<dbReference type="AlphaFoldDB" id="A0A9W7GJF3"/>
<organism evidence="9 10">
    <name type="scientific">Triparma columacea</name>
    <dbReference type="NCBI Taxonomy" id="722753"/>
    <lineage>
        <taxon>Eukaryota</taxon>
        <taxon>Sar</taxon>
        <taxon>Stramenopiles</taxon>
        <taxon>Ochrophyta</taxon>
        <taxon>Bolidophyceae</taxon>
        <taxon>Parmales</taxon>
        <taxon>Triparmaceae</taxon>
        <taxon>Triparma</taxon>
    </lineage>
</organism>
<keyword evidence="5 7" id="KW-0648">Protein biosynthesis</keyword>
<dbReference type="Pfam" id="PF02637">
    <property type="entry name" value="GatB_Yqey"/>
    <property type="match status" value="1"/>
</dbReference>
<dbReference type="GO" id="GO:0070681">
    <property type="term" value="P:glutaminyl-tRNAGln biosynthesis via transamidation"/>
    <property type="evidence" value="ECO:0007669"/>
    <property type="project" value="UniProtKB-UniRule"/>
</dbReference>
<dbReference type="InterPro" id="IPR017959">
    <property type="entry name" value="Asn/Gln-tRNA_amidoTrfase_suB/E"/>
</dbReference>
<dbReference type="PANTHER" id="PTHR11659:SF0">
    <property type="entry name" value="GLUTAMYL-TRNA(GLN) AMIDOTRANSFERASE SUBUNIT B, MITOCHONDRIAL"/>
    <property type="match status" value="1"/>
</dbReference>
<comment type="subunit">
    <text evidence="7">Subunit of the heterotrimeric GatCAB amidotransferase (AdT) complex, composed of A, B and C subunits.</text>
</comment>
<protein>
    <recommendedName>
        <fullName evidence="7">Glutamyl-tRNA(Gln) amidotransferase subunit B, mitochondrial</fullName>
        <shortName evidence="7">Glu-AdT subunit B</shortName>
        <ecNumber evidence="7">6.3.5.-</ecNumber>
    </recommendedName>
</protein>